<feature type="region of interest" description="Disordered" evidence="3">
    <location>
        <begin position="393"/>
        <end position="432"/>
    </location>
</feature>
<dbReference type="Pfam" id="PF11945">
    <property type="entry name" value="WASH_WAHD"/>
    <property type="match status" value="1"/>
</dbReference>
<organism evidence="6 7">
    <name type="scientific">Lutzomyia longipalpis</name>
    <name type="common">Sand fly</name>
    <dbReference type="NCBI Taxonomy" id="7200"/>
    <lineage>
        <taxon>Eukaryota</taxon>
        <taxon>Metazoa</taxon>
        <taxon>Ecdysozoa</taxon>
        <taxon>Arthropoda</taxon>
        <taxon>Hexapoda</taxon>
        <taxon>Insecta</taxon>
        <taxon>Pterygota</taxon>
        <taxon>Neoptera</taxon>
        <taxon>Endopterygota</taxon>
        <taxon>Diptera</taxon>
        <taxon>Nematocera</taxon>
        <taxon>Psychodoidea</taxon>
        <taxon>Psychodidae</taxon>
        <taxon>Lutzomyia</taxon>
        <taxon>Lutzomyia</taxon>
    </lineage>
</organism>
<dbReference type="VEuPathDB" id="VectorBase:LLONM1_007860"/>
<dbReference type="GO" id="GO:0003779">
    <property type="term" value="F:actin binding"/>
    <property type="evidence" value="ECO:0007669"/>
    <property type="project" value="UniProtKB-KW"/>
</dbReference>
<dbReference type="InterPro" id="IPR028290">
    <property type="entry name" value="WASH1"/>
</dbReference>
<dbReference type="GO" id="GO:0005769">
    <property type="term" value="C:early endosome"/>
    <property type="evidence" value="ECO:0007669"/>
    <property type="project" value="InterPro"/>
</dbReference>
<dbReference type="PANTHER" id="PTHR23331:SF1">
    <property type="entry name" value="WASH COMPLEX SUBUNIT 1"/>
    <property type="match status" value="1"/>
</dbReference>
<evidence type="ECO:0000259" key="4">
    <source>
        <dbReference type="PROSITE" id="PS51082"/>
    </source>
</evidence>
<dbReference type="GO" id="GO:0006887">
    <property type="term" value="P:exocytosis"/>
    <property type="evidence" value="ECO:0007669"/>
    <property type="project" value="TreeGrafter"/>
</dbReference>
<dbReference type="GO" id="GO:0043015">
    <property type="term" value="F:gamma-tubulin binding"/>
    <property type="evidence" value="ECO:0007669"/>
    <property type="project" value="TreeGrafter"/>
</dbReference>
<dbReference type="GO" id="GO:0042147">
    <property type="term" value="P:retrograde transport, endosome to Golgi"/>
    <property type="evidence" value="ECO:0007669"/>
    <property type="project" value="TreeGrafter"/>
</dbReference>
<dbReference type="GO" id="GO:0071203">
    <property type="term" value="C:WASH complex"/>
    <property type="evidence" value="ECO:0007669"/>
    <property type="project" value="InterPro"/>
</dbReference>
<dbReference type="PROSITE" id="PS51082">
    <property type="entry name" value="WH2"/>
    <property type="match status" value="1"/>
</dbReference>
<dbReference type="VEuPathDB" id="VectorBase:LLOJ005993"/>
<keyword evidence="7" id="KW-1185">Reference proteome</keyword>
<dbReference type="EMBL" id="GITU01012132">
    <property type="protein sequence ID" value="MBC1180835.1"/>
    <property type="molecule type" value="Transcribed_RNA"/>
</dbReference>
<feature type="region of interest" description="Disordered" evidence="3">
    <location>
        <begin position="298"/>
        <end position="380"/>
    </location>
</feature>
<protein>
    <submittedName>
        <fullName evidence="5">Putative was protein family log 1</fullName>
    </submittedName>
</protein>
<evidence type="ECO:0000313" key="6">
    <source>
        <dbReference type="EnsemblMetazoa" id="LLOJ005993-PA"/>
    </source>
</evidence>
<dbReference type="EnsemblMetazoa" id="LLOJ005993-RA">
    <property type="protein sequence ID" value="LLOJ005993-PA"/>
    <property type="gene ID" value="LLOJ005993"/>
</dbReference>
<evidence type="ECO:0000313" key="5">
    <source>
        <dbReference type="EMBL" id="MBC1180835.1"/>
    </source>
</evidence>
<evidence type="ECO:0000313" key="7">
    <source>
        <dbReference type="Proteomes" id="UP000092461"/>
    </source>
</evidence>
<dbReference type="GO" id="GO:0043014">
    <property type="term" value="F:alpha-tubulin binding"/>
    <property type="evidence" value="ECO:0007669"/>
    <property type="project" value="InterPro"/>
</dbReference>
<dbReference type="InterPro" id="IPR003124">
    <property type="entry name" value="WH2_dom"/>
</dbReference>
<keyword evidence="2" id="KW-0009">Actin-binding</keyword>
<dbReference type="GO" id="GO:0005829">
    <property type="term" value="C:cytosol"/>
    <property type="evidence" value="ECO:0007669"/>
    <property type="project" value="GOC"/>
</dbReference>
<dbReference type="GO" id="GO:0034314">
    <property type="term" value="P:Arp2/3 complex-mediated actin nucleation"/>
    <property type="evidence" value="ECO:0007669"/>
    <property type="project" value="InterPro"/>
</dbReference>
<proteinExistence type="inferred from homology"/>
<reference evidence="6" key="3">
    <citation type="submission" date="2020-05" db="UniProtKB">
        <authorList>
            <consortium name="EnsemblMetazoa"/>
        </authorList>
    </citation>
    <scope>IDENTIFICATION</scope>
    <source>
        <strain evidence="6">Jacobina</strain>
    </source>
</reference>
<feature type="compositionally biased region" description="Pro residues" evidence="3">
    <location>
        <begin position="307"/>
        <end position="323"/>
    </location>
</feature>
<feature type="compositionally biased region" description="Basic and acidic residues" evidence="3">
    <location>
        <begin position="360"/>
        <end position="372"/>
    </location>
</feature>
<evidence type="ECO:0000256" key="1">
    <source>
        <dbReference type="ARBA" id="ARBA00005602"/>
    </source>
</evidence>
<accession>A0A1B0GJ14</accession>
<comment type="similarity">
    <text evidence="1">Belongs to the WASH1 family.</text>
</comment>
<sequence>MNLYSIPVIQQDLRHEEAIIQAANTFELLENVINDVFATINKRIDKNNARVDDIRRRIAVANAKVESLVGIKKAITIYSPAKYPAGESVPDIEVTFPSHKEPLIQLNEDYTVESSLDPTSHKRLQDKLHFYHVRKVENSSGVSLPEGLGAPPDNIESINSFLLFNTTENPYEHYKKVDPLSGTIRTTSSSTAIEDESQKMEAAPLSISNRNAQPKKVPENFFYTPQFDEAPALDVPDDLPDLPGIAGDVMFTEGLPKVPVAVPAAQTPGEISTLLPTDDELDLHAPLVRTLAVPEVEDRHVDETPSAAPPPPPPQPLPEPPAASTPLPKDASGSKLPPMTDARSNLMEAIRQAGGKAKLRAAEQKPAGKKETSAPAAGDLMADLHNKLSMRRKGISGAKDPSGVMDKMSALIPPPPKPTASTTDASEDDDWE</sequence>
<dbReference type="GO" id="GO:0032456">
    <property type="term" value="P:endocytic recycling"/>
    <property type="evidence" value="ECO:0007669"/>
    <property type="project" value="TreeGrafter"/>
</dbReference>
<dbReference type="AlphaFoldDB" id="A0A1B0GJ14"/>
<dbReference type="EMBL" id="AJWK01019202">
    <property type="status" value="NOT_ANNOTATED_CDS"/>
    <property type="molecule type" value="Genomic_DNA"/>
</dbReference>
<evidence type="ECO:0000256" key="2">
    <source>
        <dbReference type="ARBA" id="ARBA00023203"/>
    </source>
</evidence>
<dbReference type="GO" id="GO:0055037">
    <property type="term" value="C:recycling endosome"/>
    <property type="evidence" value="ECO:0007669"/>
    <property type="project" value="TreeGrafter"/>
</dbReference>
<feature type="domain" description="WH2" evidence="4">
    <location>
        <begin position="342"/>
        <end position="362"/>
    </location>
</feature>
<dbReference type="PANTHER" id="PTHR23331">
    <property type="entry name" value="CXYORF1"/>
    <property type="match status" value="1"/>
</dbReference>
<name>A0A1B0GJ14_LUTLO</name>
<reference evidence="7" key="1">
    <citation type="submission" date="2012-05" db="EMBL/GenBank/DDBJ databases">
        <title>Whole Genome Assembly of Lutzomyia longipalpis.</title>
        <authorList>
            <person name="Richards S."/>
            <person name="Qu C."/>
            <person name="Dillon R."/>
            <person name="Worley K."/>
            <person name="Scherer S."/>
            <person name="Batterton M."/>
            <person name="Taylor A."/>
            <person name="Hawes A."/>
            <person name="Hernandez B."/>
            <person name="Kovar C."/>
            <person name="Mandapat C."/>
            <person name="Pham C."/>
            <person name="Qu C."/>
            <person name="Jing C."/>
            <person name="Bess C."/>
            <person name="Bandaranaike D."/>
            <person name="Ngo D."/>
            <person name="Ongeri F."/>
            <person name="Arias F."/>
            <person name="Lara F."/>
            <person name="Weissenberger G."/>
            <person name="Kamau G."/>
            <person name="Han H."/>
            <person name="Shen H."/>
            <person name="Dinh H."/>
            <person name="Khalil I."/>
            <person name="Jones J."/>
            <person name="Shafer J."/>
            <person name="Jayaseelan J."/>
            <person name="Quiroz J."/>
            <person name="Blankenburg K."/>
            <person name="Nguyen L."/>
            <person name="Jackson L."/>
            <person name="Francisco L."/>
            <person name="Tang L.-Y."/>
            <person name="Pu L.-L."/>
            <person name="Perales L."/>
            <person name="Lorensuhewa L."/>
            <person name="Munidasa M."/>
            <person name="Coyle M."/>
            <person name="Taylor M."/>
            <person name="Puazo M."/>
            <person name="Firestine M."/>
            <person name="Scheel M."/>
            <person name="Javaid M."/>
            <person name="Wang M."/>
            <person name="Li M."/>
            <person name="Tabassum N."/>
            <person name="Saada N."/>
            <person name="Osuji N."/>
            <person name="Aqrawi P."/>
            <person name="Fu Q."/>
            <person name="Thornton R."/>
            <person name="Raj R."/>
            <person name="Goodspeed R."/>
            <person name="Mata R."/>
            <person name="Najjar R."/>
            <person name="Gubbala S."/>
            <person name="Lee S."/>
            <person name="Denson S."/>
            <person name="Patil S."/>
            <person name="Macmil S."/>
            <person name="Qi S."/>
            <person name="Matskevitch T."/>
            <person name="Palculict T."/>
            <person name="Mathew T."/>
            <person name="Vee V."/>
            <person name="Velamala V."/>
            <person name="Korchina V."/>
            <person name="Cai W."/>
            <person name="Liu W."/>
            <person name="Dai W."/>
            <person name="Zou X."/>
            <person name="Zhu Y."/>
            <person name="Zhang Y."/>
            <person name="Wu Y.-Q."/>
            <person name="Xin Y."/>
            <person name="Nazarath L."/>
            <person name="Kovar C."/>
            <person name="Han Y."/>
            <person name="Muzny D."/>
            <person name="Gibbs R."/>
        </authorList>
    </citation>
    <scope>NUCLEOTIDE SEQUENCE [LARGE SCALE GENOMIC DNA]</scope>
    <source>
        <strain evidence="7">Jacobina</strain>
    </source>
</reference>
<evidence type="ECO:0000256" key="3">
    <source>
        <dbReference type="SAM" id="MobiDB-lite"/>
    </source>
</evidence>
<reference evidence="5" key="2">
    <citation type="journal article" date="2020" name="BMC">
        <title>Leishmania infection induces a limited differential gene expression in the sand fly midgut.</title>
        <authorList>
            <person name="Coutinho-Abreu I.V."/>
            <person name="Serafim T.D."/>
            <person name="Meneses C."/>
            <person name="Kamhawi S."/>
            <person name="Oliveira F."/>
            <person name="Valenzuela J.G."/>
        </authorList>
    </citation>
    <scope>NUCLEOTIDE SEQUENCE</scope>
    <source>
        <strain evidence="5">Jacobina</strain>
        <tissue evidence="5">Midgut</tissue>
    </source>
</reference>
<dbReference type="Proteomes" id="UP000092461">
    <property type="component" value="Unassembled WGS sequence"/>
</dbReference>
<dbReference type="InterPro" id="IPR021854">
    <property type="entry name" value="WASH1_WAHD"/>
</dbReference>